<evidence type="ECO:0008006" key="5">
    <source>
        <dbReference type="Google" id="ProtNLM"/>
    </source>
</evidence>
<gene>
    <name evidence="3" type="ORF">FO442_11705</name>
</gene>
<feature type="region of interest" description="Disordered" evidence="1">
    <location>
        <begin position="32"/>
        <end position="61"/>
    </location>
</feature>
<dbReference type="EMBL" id="VLPL01000005">
    <property type="protein sequence ID" value="TSJ42425.1"/>
    <property type="molecule type" value="Genomic_DNA"/>
</dbReference>
<evidence type="ECO:0000256" key="2">
    <source>
        <dbReference type="SAM" id="SignalP"/>
    </source>
</evidence>
<protein>
    <recommendedName>
        <fullName evidence="5">DUF4198 domain-containing protein</fullName>
    </recommendedName>
</protein>
<sequence length="380" mass="43444">MKNLKRISILTVLICLGSPIANAQLKSMVKKATQSESKEEPAKTKEEPVKSNSEPVKTTKVETATPKDLELDWTTFKMTPAITMSSLLYGTQVYTGGGTSLASYTASFVPYLKADGTPVSTVYDQGQYLKVKVYKGNEFIDYFEYDGSQTFENQKLRKFNEPGSRYMKNGDWADGTNIDLKKWGEGTYRLEFYAGSKLFYNFEFEVYKVTNSDPYAELNEMYLSRGPWNKYAWMEQQSSGNMVFGFYLQHEEFKPNAADPNKTMKDVSWTINITKDGKPFATQYDKTKPVKGKVERAEWKEMTTALKSADGTKTIQLPDFTDGKYKIEVKVDNEAKPRIYNFSVAGGKIILMDEQDRTKNTDPTRLVEGWNNFYWFKLAQ</sequence>
<feature type="signal peptide" evidence="2">
    <location>
        <begin position="1"/>
        <end position="23"/>
    </location>
</feature>
<reference evidence="3 4" key="1">
    <citation type="submission" date="2019-07" db="EMBL/GenBank/DDBJ databases">
        <authorList>
            <person name="Huq M.A."/>
        </authorList>
    </citation>
    <scope>NUCLEOTIDE SEQUENCE [LARGE SCALE GENOMIC DNA]</scope>
    <source>
        <strain evidence="3 4">MAH-3</strain>
    </source>
</reference>
<dbReference type="AlphaFoldDB" id="A0A556MRB0"/>
<evidence type="ECO:0000256" key="1">
    <source>
        <dbReference type="SAM" id="MobiDB-lite"/>
    </source>
</evidence>
<name>A0A556MRB0_9FLAO</name>
<feature type="compositionally biased region" description="Basic and acidic residues" evidence="1">
    <location>
        <begin position="36"/>
        <end position="49"/>
    </location>
</feature>
<dbReference type="RefSeq" id="WP_144333380.1">
    <property type="nucleotide sequence ID" value="NZ_VLPL01000005.1"/>
</dbReference>
<feature type="chain" id="PRO_5021860280" description="DUF4198 domain-containing protein" evidence="2">
    <location>
        <begin position="24"/>
        <end position="380"/>
    </location>
</feature>
<proteinExistence type="predicted"/>
<keyword evidence="4" id="KW-1185">Reference proteome</keyword>
<evidence type="ECO:0000313" key="3">
    <source>
        <dbReference type="EMBL" id="TSJ42425.1"/>
    </source>
</evidence>
<dbReference type="Proteomes" id="UP000316008">
    <property type="component" value="Unassembled WGS sequence"/>
</dbReference>
<accession>A0A556MRB0</accession>
<organism evidence="3 4">
    <name type="scientific">Fluviicola chungangensis</name>
    <dbReference type="NCBI Taxonomy" id="2597671"/>
    <lineage>
        <taxon>Bacteria</taxon>
        <taxon>Pseudomonadati</taxon>
        <taxon>Bacteroidota</taxon>
        <taxon>Flavobacteriia</taxon>
        <taxon>Flavobacteriales</taxon>
        <taxon>Crocinitomicaceae</taxon>
        <taxon>Fluviicola</taxon>
    </lineage>
</organism>
<keyword evidence="2" id="KW-0732">Signal</keyword>
<dbReference type="OrthoDB" id="1322096at2"/>
<comment type="caution">
    <text evidence="3">The sequence shown here is derived from an EMBL/GenBank/DDBJ whole genome shotgun (WGS) entry which is preliminary data.</text>
</comment>
<evidence type="ECO:0000313" key="4">
    <source>
        <dbReference type="Proteomes" id="UP000316008"/>
    </source>
</evidence>